<evidence type="ECO:0000313" key="1">
    <source>
        <dbReference type="EMBL" id="EYC05067.1"/>
    </source>
</evidence>
<reference evidence="2" key="1">
    <citation type="journal article" date="2015" name="Nat. Genet.">
        <title>The genome and transcriptome of the zoonotic hookworm Ancylostoma ceylanicum identify infection-specific gene families.</title>
        <authorList>
            <person name="Schwarz E.M."/>
            <person name="Hu Y."/>
            <person name="Antoshechkin I."/>
            <person name="Miller M.M."/>
            <person name="Sternberg P.W."/>
            <person name="Aroian R.V."/>
        </authorList>
    </citation>
    <scope>NUCLEOTIDE SEQUENCE</scope>
    <source>
        <strain evidence="2">HY135</strain>
    </source>
</reference>
<dbReference type="Proteomes" id="UP000024635">
    <property type="component" value="Unassembled WGS sequence"/>
</dbReference>
<sequence length="72" mass="7869">MHNHSETVQAALCTTALLHPFHSFYGIKRGLKTCLLFTTSQICSSHPDSGYGSFLQEVSSAVDTLLSLKDEP</sequence>
<dbReference type="AlphaFoldDB" id="A0A016TR27"/>
<organism evidence="1 2">
    <name type="scientific">Ancylostoma ceylanicum</name>
    <dbReference type="NCBI Taxonomy" id="53326"/>
    <lineage>
        <taxon>Eukaryota</taxon>
        <taxon>Metazoa</taxon>
        <taxon>Ecdysozoa</taxon>
        <taxon>Nematoda</taxon>
        <taxon>Chromadorea</taxon>
        <taxon>Rhabditida</taxon>
        <taxon>Rhabditina</taxon>
        <taxon>Rhabditomorpha</taxon>
        <taxon>Strongyloidea</taxon>
        <taxon>Ancylostomatidae</taxon>
        <taxon>Ancylostomatinae</taxon>
        <taxon>Ancylostoma</taxon>
    </lineage>
</organism>
<dbReference type="EMBL" id="JARK01001420">
    <property type="protein sequence ID" value="EYC05067.1"/>
    <property type="molecule type" value="Genomic_DNA"/>
</dbReference>
<comment type="caution">
    <text evidence="1">The sequence shown here is derived from an EMBL/GenBank/DDBJ whole genome shotgun (WGS) entry which is preliminary data.</text>
</comment>
<name>A0A016TR27_9BILA</name>
<accession>A0A016TR27</accession>
<protein>
    <submittedName>
        <fullName evidence="1">Uncharacterized protein</fullName>
    </submittedName>
</protein>
<evidence type="ECO:0000313" key="2">
    <source>
        <dbReference type="Proteomes" id="UP000024635"/>
    </source>
</evidence>
<gene>
    <name evidence="1" type="primary">Acey_s0084.g1761</name>
    <name evidence="1" type="ORF">Y032_0084g1761</name>
</gene>
<keyword evidence="2" id="KW-1185">Reference proteome</keyword>
<proteinExistence type="predicted"/>